<evidence type="ECO:0000256" key="4">
    <source>
        <dbReference type="ARBA" id="ARBA00023163"/>
    </source>
</evidence>
<dbReference type="Pfam" id="PF03466">
    <property type="entry name" value="LysR_substrate"/>
    <property type="match status" value="1"/>
</dbReference>
<dbReference type="GO" id="GO:0000976">
    <property type="term" value="F:transcription cis-regulatory region binding"/>
    <property type="evidence" value="ECO:0007669"/>
    <property type="project" value="TreeGrafter"/>
</dbReference>
<dbReference type="SUPFAM" id="SSF53850">
    <property type="entry name" value="Periplasmic binding protein-like II"/>
    <property type="match status" value="1"/>
</dbReference>
<evidence type="ECO:0000256" key="3">
    <source>
        <dbReference type="ARBA" id="ARBA00023125"/>
    </source>
</evidence>
<dbReference type="InterPro" id="IPR036388">
    <property type="entry name" value="WH-like_DNA-bd_sf"/>
</dbReference>
<gene>
    <name evidence="6" type="ORF">DMP07_05150</name>
</gene>
<keyword evidence="4" id="KW-0804">Transcription</keyword>
<accession>A0A3N0AFN5</accession>
<evidence type="ECO:0000256" key="2">
    <source>
        <dbReference type="ARBA" id="ARBA00023015"/>
    </source>
</evidence>
<comment type="similarity">
    <text evidence="1">Belongs to the LysR transcriptional regulatory family.</text>
</comment>
<dbReference type="RefSeq" id="WP_123198088.1">
    <property type="nucleotide sequence ID" value="NZ_QICB01000003.1"/>
</dbReference>
<keyword evidence="7" id="KW-1185">Reference proteome</keyword>
<keyword evidence="3" id="KW-0238">DNA-binding</keyword>
<dbReference type="GO" id="GO:0003700">
    <property type="term" value="F:DNA-binding transcription factor activity"/>
    <property type="evidence" value="ECO:0007669"/>
    <property type="project" value="InterPro"/>
</dbReference>
<dbReference type="InterPro" id="IPR036390">
    <property type="entry name" value="WH_DNA-bd_sf"/>
</dbReference>
<evidence type="ECO:0000259" key="5">
    <source>
        <dbReference type="PROSITE" id="PS50931"/>
    </source>
</evidence>
<dbReference type="OrthoDB" id="3183195at2"/>
<evidence type="ECO:0000313" key="7">
    <source>
        <dbReference type="Proteomes" id="UP000267368"/>
    </source>
</evidence>
<dbReference type="PROSITE" id="PS50931">
    <property type="entry name" value="HTH_LYSR"/>
    <property type="match status" value="1"/>
</dbReference>
<dbReference type="Gene3D" id="3.40.190.10">
    <property type="entry name" value="Periplasmic binding protein-like II"/>
    <property type="match status" value="2"/>
</dbReference>
<reference evidence="7" key="1">
    <citation type="submission" date="2018-05" db="EMBL/GenBank/DDBJ databases">
        <title>Genome Sequencing of selected type strains of the family Eggerthellaceae.</title>
        <authorList>
            <person name="Danylec N."/>
            <person name="Stoll D.A."/>
            <person name="Doetsch A."/>
            <person name="Huch M."/>
        </authorList>
    </citation>
    <scope>NUCLEOTIDE SEQUENCE [LARGE SCALE GENOMIC DNA]</scope>
    <source>
        <strain evidence="7">DSM 17537</strain>
    </source>
</reference>
<dbReference type="Pfam" id="PF00126">
    <property type="entry name" value="HTH_1"/>
    <property type="match status" value="1"/>
</dbReference>
<comment type="caution">
    <text evidence="6">The sequence shown here is derived from an EMBL/GenBank/DDBJ whole genome shotgun (WGS) entry which is preliminary data.</text>
</comment>
<feature type="domain" description="HTH lysR-type" evidence="5">
    <location>
        <begin position="1"/>
        <end position="58"/>
    </location>
</feature>
<dbReference type="PANTHER" id="PTHR30126">
    <property type="entry name" value="HTH-TYPE TRANSCRIPTIONAL REGULATOR"/>
    <property type="match status" value="1"/>
</dbReference>
<dbReference type="Proteomes" id="UP000267368">
    <property type="component" value="Unassembled WGS sequence"/>
</dbReference>
<proteinExistence type="inferred from homology"/>
<evidence type="ECO:0000256" key="1">
    <source>
        <dbReference type="ARBA" id="ARBA00009437"/>
    </source>
</evidence>
<organism evidence="6 7">
    <name type="scientific">Slackia faecicanis</name>
    <dbReference type="NCBI Taxonomy" id="255723"/>
    <lineage>
        <taxon>Bacteria</taxon>
        <taxon>Bacillati</taxon>
        <taxon>Actinomycetota</taxon>
        <taxon>Coriobacteriia</taxon>
        <taxon>Eggerthellales</taxon>
        <taxon>Eggerthellaceae</taxon>
        <taxon>Slackia</taxon>
    </lineage>
</organism>
<dbReference type="EMBL" id="QICB01000003">
    <property type="protein sequence ID" value="RNL19764.1"/>
    <property type="molecule type" value="Genomic_DNA"/>
</dbReference>
<dbReference type="InterPro" id="IPR005119">
    <property type="entry name" value="LysR_subst-bd"/>
</dbReference>
<dbReference type="PRINTS" id="PR00039">
    <property type="entry name" value="HTHLYSR"/>
</dbReference>
<name>A0A3N0AFN5_9ACTN</name>
<dbReference type="SUPFAM" id="SSF46785">
    <property type="entry name" value="Winged helix' DNA-binding domain"/>
    <property type="match status" value="1"/>
</dbReference>
<dbReference type="Gene3D" id="1.10.10.10">
    <property type="entry name" value="Winged helix-like DNA-binding domain superfamily/Winged helix DNA-binding domain"/>
    <property type="match status" value="1"/>
</dbReference>
<dbReference type="PANTHER" id="PTHR30126:SF39">
    <property type="entry name" value="HTH-TYPE TRANSCRIPTIONAL REGULATOR CYSL"/>
    <property type="match status" value="1"/>
</dbReference>
<sequence>MLDTRVATFLAVCRTLNYTHAARELNLTQSAVSQHMAHLERSYGAKLVSIEGKSMRLTEQGKLLQRAFLSFAHDEALLRRRIAAVSSDEVVRLNVGTTLTAGEYIVAPALARSLKRNPRFRVTVTSRSTEELLDLMDKGAIDCAFVEGIFEKSAFSWDLLCEQELVCVCSPEHRLAGKRCRMEDLFDEPLIVREKESGSRAVLEHALRGRNLTLASFADVAEVSSIGVIKAFVAAGLGVSFVYEAGVAAELARGDLARIEVEGDAIVHDISFVRPKESVFEDGFREFFEGVCGEFDAAEA</sequence>
<protein>
    <submittedName>
        <fullName evidence="6">LysR family transcriptional regulator</fullName>
    </submittedName>
</protein>
<evidence type="ECO:0000313" key="6">
    <source>
        <dbReference type="EMBL" id="RNL19764.1"/>
    </source>
</evidence>
<keyword evidence="2" id="KW-0805">Transcription regulation</keyword>
<dbReference type="InterPro" id="IPR000847">
    <property type="entry name" value="LysR_HTH_N"/>
</dbReference>
<dbReference type="AlphaFoldDB" id="A0A3N0AFN5"/>